<dbReference type="CDD" id="cd20074">
    <property type="entry name" value="XPF_nuclease_Mus81"/>
    <property type="match status" value="1"/>
</dbReference>
<dbReference type="Gene3D" id="3.40.50.10130">
    <property type="match status" value="1"/>
</dbReference>
<dbReference type="GO" id="GO:0000727">
    <property type="term" value="P:double-strand break repair via break-induced replication"/>
    <property type="evidence" value="ECO:0007669"/>
    <property type="project" value="UniProtKB-UniRule"/>
</dbReference>
<keyword evidence="9" id="KW-0498">Mitosis</keyword>
<evidence type="ECO:0000256" key="15">
    <source>
        <dbReference type="ARBA" id="ARBA00023254"/>
    </source>
</evidence>
<dbReference type="GO" id="GO:0048476">
    <property type="term" value="C:Holliday junction resolvase complex"/>
    <property type="evidence" value="ECO:0007669"/>
    <property type="project" value="UniProtKB-UniRule"/>
</dbReference>
<evidence type="ECO:0000313" key="23">
    <source>
        <dbReference type="Proteomes" id="UP001418222"/>
    </source>
</evidence>
<dbReference type="GO" id="GO:0031573">
    <property type="term" value="P:mitotic intra-S DNA damage checkpoint signaling"/>
    <property type="evidence" value="ECO:0007669"/>
    <property type="project" value="TreeGrafter"/>
</dbReference>
<comment type="function">
    <text evidence="16">Plant non-specific lipid-transfer proteins transfer phospholipids as well as galactolipids across membranes. May play a role in wax or cutin deposition in the cell walls of expanding epidermal cells and certain secretory tissues.</text>
</comment>
<comment type="similarity">
    <text evidence="16">Belongs to the plant LTP family.</text>
</comment>
<dbReference type="Gene3D" id="1.10.110.10">
    <property type="entry name" value="Plant lipid-transfer and hydrophobic proteins"/>
    <property type="match status" value="1"/>
</dbReference>
<dbReference type="Gene3D" id="1.10.150.670">
    <property type="entry name" value="Crossover junction endonuclease EME1, DNA-binding domain"/>
    <property type="match status" value="1"/>
</dbReference>
<dbReference type="InterPro" id="IPR006166">
    <property type="entry name" value="ERCC4_domain"/>
</dbReference>
<dbReference type="GO" id="GO:0003677">
    <property type="term" value="F:DNA binding"/>
    <property type="evidence" value="ECO:0007669"/>
    <property type="project" value="UniProtKB-UniRule"/>
</dbReference>
<keyword evidence="15" id="KW-0469">Meiosis</keyword>
<keyword evidence="6 17" id="KW-0479">Metal-binding</keyword>
<evidence type="ECO:0000256" key="9">
    <source>
        <dbReference type="ARBA" id="ARBA00022776"/>
    </source>
</evidence>
<evidence type="ECO:0000313" key="22">
    <source>
        <dbReference type="EMBL" id="KAK8956984.1"/>
    </source>
</evidence>
<evidence type="ECO:0000259" key="20">
    <source>
        <dbReference type="SMART" id="SM00499"/>
    </source>
</evidence>
<organism evidence="22 23">
    <name type="scientific">Platanthera zijinensis</name>
    <dbReference type="NCBI Taxonomy" id="2320716"/>
    <lineage>
        <taxon>Eukaryota</taxon>
        <taxon>Viridiplantae</taxon>
        <taxon>Streptophyta</taxon>
        <taxon>Embryophyta</taxon>
        <taxon>Tracheophyta</taxon>
        <taxon>Spermatophyta</taxon>
        <taxon>Magnoliopsida</taxon>
        <taxon>Liliopsida</taxon>
        <taxon>Asparagales</taxon>
        <taxon>Orchidaceae</taxon>
        <taxon>Orchidoideae</taxon>
        <taxon>Orchideae</taxon>
        <taxon>Orchidinae</taxon>
        <taxon>Platanthera</taxon>
    </lineage>
</organism>
<evidence type="ECO:0000256" key="4">
    <source>
        <dbReference type="ARBA" id="ARBA00022618"/>
    </source>
</evidence>
<keyword evidence="10 17" id="KW-0378">Hydrolase</keyword>
<dbReference type="GO" id="GO:0005634">
    <property type="term" value="C:nucleus"/>
    <property type="evidence" value="ECO:0007669"/>
    <property type="project" value="UniProtKB-SubCell"/>
</dbReference>
<evidence type="ECO:0000256" key="6">
    <source>
        <dbReference type="ARBA" id="ARBA00022723"/>
    </source>
</evidence>
<dbReference type="SUPFAM" id="SSF52980">
    <property type="entry name" value="Restriction endonuclease-like"/>
    <property type="match status" value="1"/>
</dbReference>
<dbReference type="EC" id="3.1.22.-" evidence="17"/>
<feature type="domain" description="Bifunctional inhibitor/plant lipid transfer protein/seed storage helical" evidence="20">
    <location>
        <begin position="44"/>
        <end position="129"/>
    </location>
</feature>
<dbReference type="InterPro" id="IPR042530">
    <property type="entry name" value="EME1/EME2_C"/>
</dbReference>
<proteinExistence type="inferred from homology"/>
<dbReference type="InterPro" id="IPR033309">
    <property type="entry name" value="Mus81"/>
</dbReference>
<feature type="region of interest" description="Disordered" evidence="18">
    <location>
        <begin position="218"/>
        <end position="237"/>
    </location>
</feature>
<evidence type="ECO:0000256" key="2">
    <source>
        <dbReference type="ARBA" id="ARBA00004123"/>
    </source>
</evidence>
<keyword evidence="4" id="KW-0132">Cell division</keyword>
<evidence type="ECO:0000256" key="1">
    <source>
        <dbReference type="ARBA" id="ARBA00001946"/>
    </source>
</evidence>
<dbReference type="GO" id="GO:0006869">
    <property type="term" value="P:lipid transport"/>
    <property type="evidence" value="ECO:0007669"/>
    <property type="project" value="InterPro"/>
</dbReference>
<evidence type="ECO:0000256" key="7">
    <source>
        <dbReference type="ARBA" id="ARBA00022759"/>
    </source>
</evidence>
<reference evidence="22 23" key="1">
    <citation type="journal article" date="2022" name="Nat. Plants">
        <title>Genomes of leafy and leafless Platanthera orchids illuminate the evolution of mycoheterotrophy.</title>
        <authorList>
            <person name="Li M.H."/>
            <person name="Liu K.W."/>
            <person name="Li Z."/>
            <person name="Lu H.C."/>
            <person name="Ye Q.L."/>
            <person name="Zhang D."/>
            <person name="Wang J.Y."/>
            <person name="Li Y.F."/>
            <person name="Zhong Z.M."/>
            <person name="Liu X."/>
            <person name="Yu X."/>
            <person name="Liu D.K."/>
            <person name="Tu X.D."/>
            <person name="Liu B."/>
            <person name="Hao Y."/>
            <person name="Liao X.Y."/>
            <person name="Jiang Y.T."/>
            <person name="Sun W.H."/>
            <person name="Chen J."/>
            <person name="Chen Y.Q."/>
            <person name="Ai Y."/>
            <person name="Zhai J.W."/>
            <person name="Wu S.S."/>
            <person name="Zhou Z."/>
            <person name="Hsiao Y.Y."/>
            <person name="Wu W.L."/>
            <person name="Chen Y.Y."/>
            <person name="Lin Y.F."/>
            <person name="Hsu J.L."/>
            <person name="Li C.Y."/>
            <person name="Wang Z.W."/>
            <person name="Zhao X."/>
            <person name="Zhong W.Y."/>
            <person name="Ma X.K."/>
            <person name="Ma L."/>
            <person name="Huang J."/>
            <person name="Chen G.Z."/>
            <person name="Huang M.Z."/>
            <person name="Huang L."/>
            <person name="Peng D.H."/>
            <person name="Luo Y.B."/>
            <person name="Zou S.Q."/>
            <person name="Chen S.P."/>
            <person name="Lan S."/>
            <person name="Tsai W.C."/>
            <person name="Van de Peer Y."/>
            <person name="Liu Z.J."/>
        </authorList>
    </citation>
    <scope>NUCLEOTIDE SEQUENCE [LARGE SCALE GENOMIC DNA]</scope>
    <source>
        <strain evidence="22">Lor287</strain>
    </source>
</reference>
<evidence type="ECO:0000256" key="12">
    <source>
        <dbReference type="ARBA" id="ARBA00023172"/>
    </source>
</evidence>
<evidence type="ECO:0000256" key="19">
    <source>
        <dbReference type="SAM" id="SignalP"/>
    </source>
</evidence>
<dbReference type="GO" id="GO:0008289">
    <property type="term" value="F:lipid binding"/>
    <property type="evidence" value="ECO:0007669"/>
    <property type="project" value="UniProtKB-KW"/>
</dbReference>
<dbReference type="Pfam" id="PF21136">
    <property type="entry name" value="WHD_MUS81"/>
    <property type="match status" value="1"/>
</dbReference>
<dbReference type="InterPro" id="IPR036312">
    <property type="entry name" value="Bifun_inhib/LTP/seed_sf"/>
</dbReference>
<dbReference type="PANTHER" id="PTHR13451">
    <property type="entry name" value="CLASS II CROSSOVER JUNCTION ENDONUCLEASE MUS81"/>
    <property type="match status" value="1"/>
</dbReference>
<evidence type="ECO:0000259" key="21">
    <source>
        <dbReference type="SMART" id="SM00891"/>
    </source>
</evidence>
<keyword evidence="23" id="KW-1185">Reference proteome</keyword>
<evidence type="ECO:0000256" key="16">
    <source>
        <dbReference type="RuleBase" id="RU000628"/>
    </source>
</evidence>
<dbReference type="FunFam" id="1.10.10.10:FF:000307">
    <property type="entry name" value="Crossover junction endonuclease MUS81"/>
    <property type="match status" value="1"/>
</dbReference>
<dbReference type="Pfam" id="PF02732">
    <property type="entry name" value="ERCC4"/>
    <property type="match status" value="1"/>
</dbReference>
<dbReference type="GO" id="GO:0000712">
    <property type="term" value="P:resolution of meiotic recombination intermediates"/>
    <property type="evidence" value="ECO:0007669"/>
    <property type="project" value="TreeGrafter"/>
</dbReference>
<comment type="caution">
    <text evidence="22">The sequence shown here is derived from an EMBL/GenBank/DDBJ whole genome shotgun (WGS) entry which is preliminary data.</text>
</comment>
<dbReference type="InterPro" id="IPR011335">
    <property type="entry name" value="Restrct_endonuc-II-like"/>
</dbReference>
<sequence length="758" mass="83048">MTKNNKPSFNSTMANTSSHATTAALLLLICTSTIVSNQVAGLTCQHVLTSISGCIGYARGLVGVPPPGCCVGVRNLIAECPSTPDRQLACRCLQAIIKSLPGVNAGRVAALSDKCGVSIGYTVTLSLDCSNASMENKRPVRCNENENVALYLWTKRQEMADRGEISDNLDLTLSKAYINICSSKTPIKTLKDLSQIKGIGKWIARLMQEFFTNMPPAGASTTANASPTGKKTKAPRRYVPQKNSAAYALLITLYRGIVKGATFMKKQELIDDTEASGLSLKSIRSDKVKGKPGQFGSSTRDWYNGWSSMKTLVSKGLVAKSSCPAKYMLTDEGREIAMECLLRSGLSDAALWPPGSISHSNADKHTSSTISVVSIDEEPTESFNISIQGRADITSMNFLRENSQSSLESSDSGVEFLGNDCPTTSTSCTYLNTGNAKDRHSFAASKCPNSVSISSAPASFYPRACTLSDKDLTLHNSCQIGALEGDMSALATPPRMLGHKFEEIYDVILILDDRENFGSRKGKVVDMIQSQFNILVEVRRLPVGDGIWIARHKESHTEYVLDFIVERKKVDDLSSSIRDNRYRDQKLRLQRCGIQKLIYLVEGDLSALEAAESIKTACFTTEILEGFDVQRTTGFADTVRRYGYLSLSIKQYYSLQFSAHDANNRGICPIFNEFVKRCQDLEKITVSDVFALQLMQVPLVTEEIAVAVIDLYPTLISLARAYALLEGNVRYQQDLLKNQIKTVSSGASKNIFKLVWGS</sequence>
<dbReference type="InterPro" id="IPR047417">
    <property type="entry name" value="WHD_MUS81"/>
</dbReference>
<dbReference type="PANTHER" id="PTHR13451:SF0">
    <property type="entry name" value="CROSSOVER JUNCTION ENDONUCLEASE MUS81"/>
    <property type="match status" value="1"/>
</dbReference>
<dbReference type="GO" id="GO:0051301">
    <property type="term" value="P:cell division"/>
    <property type="evidence" value="ECO:0007669"/>
    <property type="project" value="UniProtKB-KW"/>
</dbReference>
<name>A0AAP0GFG3_9ASPA</name>
<dbReference type="Pfam" id="PF00234">
    <property type="entry name" value="Tryp_alpha_amyl"/>
    <property type="match status" value="1"/>
</dbReference>
<dbReference type="FunFam" id="3.40.50.10130:FF:000005">
    <property type="entry name" value="crossover junction endonuclease MUS81 isoform X1"/>
    <property type="match status" value="1"/>
</dbReference>
<keyword evidence="16" id="KW-0446">Lipid-binding</keyword>
<keyword evidence="9" id="KW-0131">Cell cycle</keyword>
<dbReference type="PRINTS" id="PR00382">
    <property type="entry name" value="LIPIDTRNSFER"/>
</dbReference>
<dbReference type="InterPro" id="IPR047416">
    <property type="entry name" value="XPF_nuclease_Mus81"/>
</dbReference>
<comment type="subunit">
    <text evidence="17">Interacts with EME1.</text>
</comment>
<dbReference type="CDD" id="cd01960">
    <property type="entry name" value="nsLTP1"/>
    <property type="match status" value="1"/>
</dbReference>
<evidence type="ECO:0000256" key="8">
    <source>
        <dbReference type="ARBA" id="ARBA00022763"/>
    </source>
</evidence>
<keyword evidence="5 17" id="KW-0540">Nuclease</keyword>
<dbReference type="SMART" id="SM00891">
    <property type="entry name" value="ERCC4"/>
    <property type="match status" value="1"/>
</dbReference>
<dbReference type="InterPro" id="IPR000528">
    <property type="entry name" value="Plant_nsLTP"/>
</dbReference>
<keyword evidence="14 17" id="KW-0539">Nucleus</keyword>
<evidence type="ECO:0000256" key="5">
    <source>
        <dbReference type="ARBA" id="ARBA00022722"/>
    </source>
</evidence>
<feature type="compositionally biased region" description="Polar residues" evidence="18">
    <location>
        <begin position="219"/>
        <end position="229"/>
    </location>
</feature>
<dbReference type="InterPro" id="IPR016140">
    <property type="entry name" value="Bifunc_inhib/LTP/seed_store"/>
</dbReference>
<gene>
    <name evidence="22" type="primary">MUS81</name>
    <name evidence="22" type="ORF">KSP39_PZI001411</name>
</gene>
<evidence type="ECO:0000256" key="11">
    <source>
        <dbReference type="ARBA" id="ARBA00022842"/>
    </source>
</evidence>
<keyword evidence="16" id="KW-0813">Transport</keyword>
<protein>
    <recommendedName>
        <fullName evidence="16 17">Multifunctional fusion protein</fullName>
    </recommendedName>
    <domain>
        <recommendedName>
            <fullName evidence="17">Crossover junction endonuclease MUS81</fullName>
            <ecNumber evidence="17">3.1.22.-</ecNumber>
        </recommendedName>
    </domain>
    <domain>
        <recommendedName>
            <fullName evidence="16">Non-specific lipid-transfer protein</fullName>
        </recommendedName>
    </domain>
</protein>
<feature type="chain" id="PRO_5042953305" description="Multifunctional fusion protein" evidence="19">
    <location>
        <begin position="37"/>
        <end position="758"/>
    </location>
</feature>
<feature type="domain" description="ERCC4" evidence="21">
    <location>
        <begin position="508"/>
        <end position="605"/>
    </location>
</feature>
<dbReference type="Proteomes" id="UP001418222">
    <property type="component" value="Unassembled WGS sequence"/>
</dbReference>
<keyword evidence="8 17" id="KW-0227">DNA damage</keyword>
<keyword evidence="7 17" id="KW-0255">Endonuclease</keyword>
<dbReference type="GO" id="GO:0006308">
    <property type="term" value="P:DNA catabolic process"/>
    <property type="evidence" value="ECO:0007669"/>
    <property type="project" value="UniProtKB-UniRule"/>
</dbReference>
<dbReference type="SMART" id="SM00499">
    <property type="entry name" value="AAI"/>
    <property type="match status" value="1"/>
</dbReference>
<comment type="similarity">
    <text evidence="3 17">Belongs to the XPF family.</text>
</comment>
<dbReference type="GO" id="GO:0046872">
    <property type="term" value="F:metal ion binding"/>
    <property type="evidence" value="ECO:0007669"/>
    <property type="project" value="UniProtKB-UniRule"/>
</dbReference>
<evidence type="ECO:0000256" key="13">
    <source>
        <dbReference type="ARBA" id="ARBA00023204"/>
    </source>
</evidence>
<evidence type="ECO:0000256" key="10">
    <source>
        <dbReference type="ARBA" id="ARBA00022801"/>
    </source>
</evidence>
<keyword evidence="11 17" id="KW-0460">Magnesium</keyword>
<evidence type="ECO:0000256" key="18">
    <source>
        <dbReference type="SAM" id="MobiDB-lite"/>
    </source>
</evidence>
<dbReference type="SUPFAM" id="SSF47699">
    <property type="entry name" value="Bifunctional inhibitor/lipid-transfer protein/seed storage 2S albumin"/>
    <property type="match status" value="1"/>
</dbReference>
<keyword evidence="19" id="KW-0732">Signal</keyword>
<evidence type="ECO:0000256" key="14">
    <source>
        <dbReference type="ARBA" id="ARBA00023242"/>
    </source>
</evidence>
<comment type="subcellular location">
    <subcellularLocation>
        <location evidence="2 17">Nucleus</location>
    </subcellularLocation>
</comment>
<dbReference type="AlphaFoldDB" id="A0AAP0GFG3"/>
<evidence type="ECO:0000256" key="3">
    <source>
        <dbReference type="ARBA" id="ARBA00010015"/>
    </source>
</evidence>
<accession>A0AAP0GFG3</accession>
<dbReference type="Gene3D" id="1.10.10.10">
    <property type="entry name" value="Winged helix-like DNA-binding domain superfamily/Winged helix DNA-binding domain"/>
    <property type="match status" value="1"/>
</dbReference>
<keyword evidence="13 17" id="KW-0234">DNA repair</keyword>
<dbReference type="EMBL" id="JBBWWQ010000001">
    <property type="protein sequence ID" value="KAK8956984.1"/>
    <property type="molecule type" value="Genomic_DNA"/>
</dbReference>
<dbReference type="InterPro" id="IPR036388">
    <property type="entry name" value="WH-like_DNA-bd_sf"/>
</dbReference>
<feature type="signal peptide" evidence="19">
    <location>
        <begin position="1"/>
        <end position="36"/>
    </location>
</feature>
<keyword evidence="12 17" id="KW-0233">DNA recombination</keyword>
<evidence type="ECO:0000256" key="17">
    <source>
        <dbReference type="RuleBase" id="RU369042"/>
    </source>
</evidence>
<dbReference type="GO" id="GO:0048257">
    <property type="term" value="F:3'-flap endonuclease activity"/>
    <property type="evidence" value="ECO:0007669"/>
    <property type="project" value="TreeGrafter"/>
</dbReference>
<comment type="function">
    <text evidence="17">Interacts with EME1 to form a DNA structure-specific endonuclease with substrate preference for branched DNA structures with a 5'-end at the branch nick. Typical substrates include 3'-flap structures, D-loops, replication forks and nicked Holliday junctions. May be required in mitosis for the processing of stalled or collapsed replication fork intermediates. May be required in meiosis for the repair of meiosis-specific double strand breaks subsequent to single-end invasion (SEI).</text>
</comment>
<dbReference type="CDD" id="cd21036">
    <property type="entry name" value="WH_MUS81"/>
    <property type="match status" value="1"/>
</dbReference>
<comment type="cofactor">
    <cofactor evidence="1 17">
        <name>Mg(2+)</name>
        <dbReference type="ChEBI" id="CHEBI:18420"/>
    </cofactor>
</comment>
<dbReference type="GO" id="GO:0008821">
    <property type="term" value="F:crossover junction DNA endonuclease activity"/>
    <property type="evidence" value="ECO:0007669"/>
    <property type="project" value="UniProtKB-UniRule"/>
</dbReference>